<dbReference type="AlphaFoldDB" id="A0A518BJ40"/>
<gene>
    <name evidence="1" type="ORF">Pla133_20630</name>
</gene>
<evidence type="ECO:0000313" key="1">
    <source>
        <dbReference type="EMBL" id="QDU66986.1"/>
    </source>
</evidence>
<organism evidence="1 2">
    <name type="scientific">Engelhardtia mirabilis</name>
    <dbReference type="NCBI Taxonomy" id="2528011"/>
    <lineage>
        <taxon>Bacteria</taxon>
        <taxon>Pseudomonadati</taxon>
        <taxon>Planctomycetota</taxon>
        <taxon>Planctomycetia</taxon>
        <taxon>Planctomycetia incertae sedis</taxon>
        <taxon>Engelhardtia</taxon>
    </lineage>
</organism>
<evidence type="ECO:0000313" key="2">
    <source>
        <dbReference type="Proteomes" id="UP000316921"/>
    </source>
</evidence>
<reference evidence="1 2" key="1">
    <citation type="submission" date="2019-02" db="EMBL/GenBank/DDBJ databases">
        <title>Deep-cultivation of Planctomycetes and their phenomic and genomic characterization uncovers novel biology.</title>
        <authorList>
            <person name="Wiegand S."/>
            <person name="Jogler M."/>
            <person name="Boedeker C."/>
            <person name="Pinto D."/>
            <person name="Vollmers J."/>
            <person name="Rivas-Marin E."/>
            <person name="Kohn T."/>
            <person name="Peeters S.H."/>
            <person name="Heuer A."/>
            <person name="Rast P."/>
            <person name="Oberbeckmann S."/>
            <person name="Bunk B."/>
            <person name="Jeske O."/>
            <person name="Meyerdierks A."/>
            <person name="Storesund J.E."/>
            <person name="Kallscheuer N."/>
            <person name="Luecker S."/>
            <person name="Lage O.M."/>
            <person name="Pohl T."/>
            <person name="Merkel B.J."/>
            <person name="Hornburger P."/>
            <person name="Mueller R.-W."/>
            <person name="Bruemmer F."/>
            <person name="Labrenz M."/>
            <person name="Spormann A.M."/>
            <person name="Op den Camp H."/>
            <person name="Overmann J."/>
            <person name="Amann R."/>
            <person name="Jetten M.S.M."/>
            <person name="Mascher T."/>
            <person name="Medema M.H."/>
            <person name="Devos D.P."/>
            <person name="Kaster A.-K."/>
            <person name="Ovreas L."/>
            <person name="Rohde M."/>
            <person name="Galperin M.Y."/>
            <person name="Jogler C."/>
        </authorList>
    </citation>
    <scope>NUCLEOTIDE SEQUENCE [LARGE SCALE GENOMIC DNA]</scope>
    <source>
        <strain evidence="1 2">Pla133</strain>
    </source>
</reference>
<dbReference type="KEGG" id="pbap:Pla133_20630"/>
<proteinExistence type="predicted"/>
<dbReference type="RefSeq" id="WP_145064780.1">
    <property type="nucleotide sequence ID" value="NZ_CP036287.1"/>
</dbReference>
<keyword evidence="2" id="KW-1185">Reference proteome</keyword>
<protein>
    <recommendedName>
        <fullName evidence="3">Cell division protein FtsQ</fullName>
    </recommendedName>
</protein>
<dbReference type="Proteomes" id="UP000316921">
    <property type="component" value="Chromosome"/>
</dbReference>
<accession>A0A518BJ40</accession>
<name>A0A518BJ40_9BACT</name>
<evidence type="ECO:0008006" key="3">
    <source>
        <dbReference type="Google" id="ProtNLM"/>
    </source>
</evidence>
<dbReference type="EMBL" id="CP036287">
    <property type="protein sequence ID" value="QDU66986.1"/>
    <property type="molecule type" value="Genomic_DNA"/>
</dbReference>
<sequence length="299" mass="32365">MGPRPNQRSRPRPRRLPLWLPLAAIVVPLTWIGLRSADDARAKGFGTLDPSQLELEFPQEWVDPRWEDELVATFEDFGQVALDDGARLRELAAALEGLAFVAEVASPRIVWPAGASFAMRLRRPVACVAVSDRFLAVDAAGVILPGSHATPPKVAGGFLPLLGPRDGRFLDALPGDRIEDDADLDGLAIAVSLWEYLAREERGALGRIVIEAQDAARSSLTNPGAVLRLVEGRAVAFGRSPRVDEPGELALASKWAHVAAALRELEQGGASDWIVLDARMDDPEYIRPVPALTESEESP</sequence>